<keyword evidence="4" id="KW-0235">DNA replication</keyword>
<comment type="caution">
    <text evidence="14">The sequence shown here is derived from an EMBL/GenBank/DDBJ whole genome shotgun (WGS) entry which is preliminary data.</text>
</comment>
<protein>
    <recommendedName>
        <fullName evidence="11">8-oxo-dGTP diphosphatase</fullName>
        <ecNumber evidence="11">3.6.1.55</ecNumber>
    </recommendedName>
</protein>
<dbReference type="RefSeq" id="WP_184751867.1">
    <property type="nucleotide sequence ID" value="NZ_BAAAJR010000001.1"/>
</dbReference>
<dbReference type="InterPro" id="IPR000086">
    <property type="entry name" value="NUDIX_hydrolase_dom"/>
</dbReference>
<dbReference type="Gene3D" id="3.90.79.10">
    <property type="entry name" value="Nucleoside Triphosphate Pyrophosphohydrolase"/>
    <property type="match status" value="1"/>
</dbReference>
<evidence type="ECO:0000256" key="5">
    <source>
        <dbReference type="ARBA" id="ARBA00022723"/>
    </source>
</evidence>
<dbReference type="PANTHER" id="PTHR47707">
    <property type="entry name" value="8-OXO-DGTP DIPHOSPHATASE"/>
    <property type="match status" value="1"/>
</dbReference>
<keyword evidence="8" id="KW-0460">Magnesium</keyword>
<evidence type="ECO:0000256" key="3">
    <source>
        <dbReference type="ARBA" id="ARBA00022457"/>
    </source>
</evidence>
<dbReference type="AlphaFoldDB" id="A0A7X0KW03"/>
<sequence>MTQPLVVVAAVIERDGWILACRRRPEKTAGGRWEFPGGKVEAGEDPEEALVREIEEELGVGIRITGHLTTDETDAGDRVIRLTCFRAELEGAGPVASTDHDRLVWLEPASLAGMDWATPDLPAVRLLTGSAPE</sequence>
<evidence type="ECO:0000256" key="11">
    <source>
        <dbReference type="ARBA" id="ARBA00038905"/>
    </source>
</evidence>
<accession>A0A7X0KW03</accession>
<dbReference type="SUPFAM" id="SSF55811">
    <property type="entry name" value="Nudix"/>
    <property type="match status" value="1"/>
</dbReference>
<dbReference type="CDD" id="cd03425">
    <property type="entry name" value="NUDIX_MutT_NudA_like"/>
    <property type="match status" value="1"/>
</dbReference>
<dbReference type="GO" id="GO:0006260">
    <property type="term" value="P:DNA replication"/>
    <property type="evidence" value="ECO:0007669"/>
    <property type="project" value="UniProtKB-KW"/>
</dbReference>
<evidence type="ECO:0000313" key="15">
    <source>
        <dbReference type="Proteomes" id="UP000537775"/>
    </source>
</evidence>
<dbReference type="Pfam" id="PF00293">
    <property type="entry name" value="NUDIX"/>
    <property type="match status" value="1"/>
</dbReference>
<evidence type="ECO:0000256" key="6">
    <source>
        <dbReference type="ARBA" id="ARBA00022763"/>
    </source>
</evidence>
<evidence type="ECO:0000256" key="9">
    <source>
        <dbReference type="ARBA" id="ARBA00023204"/>
    </source>
</evidence>
<dbReference type="InterPro" id="IPR020084">
    <property type="entry name" value="NUDIX_hydrolase_CS"/>
</dbReference>
<dbReference type="InterPro" id="IPR020476">
    <property type="entry name" value="Nudix_hydrolase"/>
</dbReference>
<evidence type="ECO:0000256" key="7">
    <source>
        <dbReference type="ARBA" id="ARBA00022801"/>
    </source>
</evidence>
<name>A0A7X0KW03_9MICO</name>
<dbReference type="GO" id="GO:0035539">
    <property type="term" value="F:8-oxo-7,8-dihydrodeoxyguanosine triphosphate pyrophosphatase activity"/>
    <property type="evidence" value="ECO:0007669"/>
    <property type="project" value="UniProtKB-EC"/>
</dbReference>
<keyword evidence="7 12" id="KW-0378">Hydrolase</keyword>
<keyword evidence="5" id="KW-0479">Metal-binding</keyword>
<dbReference type="InterPro" id="IPR047127">
    <property type="entry name" value="MutT-like"/>
</dbReference>
<comment type="similarity">
    <text evidence="2 12">Belongs to the Nudix hydrolase family.</text>
</comment>
<evidence type="ECO:0000256" key="2">
    <source>
        <dbReference type="ARBA" id="ARBA00005582"/>
    </source>
</evidence>
<evidence type="ECO:0000256" key="10">
    <source>
        <dbReference type="ARBA" id="ARBA00035861"/>
    </source>
</evidence>
<dbReference type="PROSITE" id="PS51462">
    <property type="entry name" value="NUDIX"/>
    <property type="match status" value="1"/>
</dbReference>
<dbReference type="GO" id="GO:0044716">
    <property type="term" value="F:8-oxo-GDP phosphatase activity"/>
    <property type="evidence" value="ECO:0007669"/>
    <property type="project" value="TreeGrafter"/>
</dbReference>
<evidence type="ECO:0000256" key="12">
    <source>
        <dbReference type="RuleBase" id="RU003476"/>
    </source>
</evidence>
<evidence type="ECO:0000256" key="8">
    <source>
        <dbReference type="ARBA" id="ARBA00022842"/>
    </source>
</evidence>
<keyword evidence="9" id="KW-0234">DNA repair</keyword>
<dbReference type="GO" id="GO:0006281">
    <property type="term" value="P:DNA repair"/>
    <property type="evidence" value="ECO:0007669"/>
    <property type="project" value="UniProtKB-KW"/>
</dbReference>
<proteinExistence type="inferred from homology"/>
<dbReference type="EMBL" id="JACHML010000001">
    <property type="protein sequence ID" value="MBB6392791.1"/>
    <property type="molecule type" value="Genomic_DNA"/>
</dbReference>
<comment type="cofactor">
    <cofactor evidence="1">
        <name>Mg(2+)</name>
        <dbReference type="ChEBI" id="CHEBI:18420"/>
    </cofactor>
</comment>
<organism evidence="14 15">
    <name type="scientific">Microbacterium thalassium</name>
    <dbReference type="NCBI Taxonomy" id="362649"/>
    <lineage>
        <taxon>Bacteria</taxon>
        <taxon>Bacillati</taxon>
        <taxon>Actinomycetota</taxon>
        <taxon>Actinomycetes</taxon>
        <taxon>Micrococcales</taxon>
        <taxon>Microbacteriaceae</taxon>
        <taxon>Microbacterium</taxon>
    </lineage>
</organism>
<evidence type="ECO:0000256" key="1">
    <source>
        <dbReference type="ARBA" id="ARBA00001946"/>
    </source>
</evidence>
<dbReference type="PANTHER" id="PTHR47707:SF1">
    <property type="entry name" value="NUDIX HYDROLASE FAMILY PROTEIN"/>
    <property type="match status" value="1"/>
</dbReference>
<dbReference type="GO" id="GO:0044715">
    <property type="term" value="F:8-oxo-dGDP phosphatase activity"/>
    <property type="evidence" value="ECO:0007669"/>
    <property type="project" value="TreeGrafter"/>
</dbReference>
<dbReference type="InterPro" id="IPR015797">
    <property type="entry name" value="NUDIX_hydrolase-like_dom_sf"/>
</dbReference>
<gene>
    <name evidence="14" type="ORF">HD594_003104</name>
</gene>
<comment type="catalytic activity">
    <reaction evidence="10">
        <text>8-oxo-dGTP + H2O = 8-oxo-dGMP + diphosphate + H(+)</text>
        <dbReference type="Rhea" id="RHEA:31575"/>
        <dbReference type="ChEBI" id="CHEBI:15377"/>
        <dbReference type="ChEBI" id="CHEBI:15378"/>
        <dbReference type="ChEBI" id="CHEBI:33019"/>
        <dbReference type="ChEBI" id="CHEBI:63224"/>
        <dbReference type="ChEBI" id="CHEBI:77896"/>
        <dbReference type="EC" id="3.6.1.55"/>
    </reaction>
</comment>
<dbReference type="EC" id="3.6.1.55" evidence="11"/>
<dbReference type="Proteomes" id="UP000537775">
    <property type="component" value="Unassembled WGS sequence"/>
</dbReference>
<evidence type="ECO:0000256" key="4">
    <source>
        <dbReference type="ARBA" id="ARBA00022705"/>
    </source>
</evidence>
<keyword evidence="6" id="KW-0227">DNA damage</keyword>
<keyword evidence="15" id="KW-1185">Reference proteome</keyword>
<feature type="domain" description="Nudix hydrolase" evidence="13">
    <location>
        <begin position="1"/>
        <end position="128"/>
    </location>
</feature>
<dbReference type="PROSITE" id="PS00893">
    <property type="entry name" value="NUDIX_BOX"/>
    <property type="match status" value="1"/>
</dbReference>
<dbReference type="PRINTS" id="PR00502">
    <property type="entry name" value="NUDIXFAMILY"/>
</dbReference>
<reference evidence="14 15" key="1">
    <citation type="submission" date="2020-08" db="EMBL/GenBank/DDBJ databases">
        <title>Sequencing the genomes of 1000 actinobacteria strains.</title>
        <authorList>
            <person name="Klenk H.-P."/>
        </authorList>
    </citation>
    <scope>NUCLEOTIDE SEQUENCE [LARGE SCALE GENOMIC DNA]</scope>
    <source>
        <strain evidence="14 15">DSM 12511</strain>
    </source>
</reference>
<evidence type="ECO:0000259" key="13">
    <source>
        <dbReference type="PROSITE" id="PS51462"/>
    </source>
</evidence>
<dbReference type="GO" id="GO:0008413">
    <property type="term" value="F:8-oxo-7,8-dihydroguanosine triphosphate pyrophosphatase activity"/>
    <property type="evidence" value="ECO:0007669"/>
    <property type="project" value="TreeGrafter"/>
</dbReference>
<dbReference type="GO" id="GO:0046872">
    <property type="term" value="F:metal ion binding"/>
    <property type="evidence" value="ECO:0007669"/>
    <property type="project" value="UniProtKB-KW"/>
</dbReference>
<evidence type="ECO:0000313" key="14">
    <source>
        <dbReference type="EMBL" id="MBB6392791.1"/>
    </source>
</evidence>
<keyword evidence="3" id="KW-0515">Mutator protein</keyword>